<accession>A0A6C0LFH0</accession>
<name>A0A6C0LFH0_9ZZZZ</name>
<protein>
    <submittedName>
        <fullName evidence="1">Uncharacterized protein</fullName>
    </submittedName>
</protein>
<proteinExistence type="predicted"/>
<reference evidence="1" key="1">
    <citation type="journal article" date="2020" name="Nature">
        <title>Giant virus diversity and host interactions through global metagenomics.</title>
        <authorList>
            <person name="Schulz F."/>
            <person name="Roux S."/>
            <person name="Paez-Espino D."/>
            <person name="Jungbluth S."/>
            <person name="Walsh D.A."/>
            <person name="Denef V.J."/>
            <person name="McMahon K.D."/>
            <person name="Konstantinidis K.T."/>
            <person name="Eloe-Fadrosh E.A."/>
            <person name="Kyrpides N.C."/>
            <person name="Woyke T."/>
        </authorList>
    </citation>
    <scope>NUCLEOTIDE SEQUENCE</scope>
    <source>
        <strain evidence="1">GVMAG-M-3300027804-47</strain>
    </source>
</reference>
<dbReference type="AlphaFoldDB" id="A0A6C0LFH0"/>
<evidence type="ECO:0000313" key="1">
    <source>
        <dbReference type="EMBL" id="QHU29217.1"/>
    </source>
</evidence>
<organism evidence="1">
    <name type="scientific">viral metagenome</name>
    <dbReference type="NCBI Taxonomy" id="1070528"/>
    <lineage>
        <taxon>unclassified sequences</taxon>
        <taxon>metagenomes</taxon>
        <taxon>organismal metagenomes</taxon>
    </lineage>
</organism>
<sequence>MKITKIITKYSRKEKAITYEYEKDLLRRYREAKSTNFSFPEIKNVFDCITEILTYHHKTRHTMRRHIEHAIYLIKNASQDTFCSDITIDKCPPKGLLSSAIKNVRDIRKENVIFRYGKQYCANNVYETPYNGVRYPYAYCIRVMVNALHVIHMINSTKTDTEETQYHYYLDYLLENVPNVFLVPTLRNIRMATEIQNRCSRIQPCRIHTGELWRDINQARRIYQNNIWYAKQHKISLDRLYAIMRKDTRALLPLTPKDTRALYKIVFPNAAPITKDSIKNGYNNCYPRERFYDNGNKRVILRFYEKEK</sequence>
<dbReference type="EMBL" id="MN740482">
    <property type="protein sequence ID" value="QHU29217.1"/>
    <property type="molecule type" value="Genomic_DNA"/>
</dbReference>